<accession>A0A432WI45</accession>
<feature type="region of interest" description="Disordered" evidence="3">
    <location>
        <begin position="37"/>
        <end position="63"/>
    </location>
</feature>
<protein>
    <recommendedName>
        <fullName evidence="6">Penicillin-binding protein activator</fullName>
    </recommendedName>
</protein>
<dbReference type="GO" id="GO:0030234">
    <property type="term" value="F:enzyme regulator activity"/>
    <property type="evidence" value="ECO:0007669"/>
    <property type="project" value="TreeGrafter"/>
</dbReference>
<evidence type="ECO:0000256" key="3">
    <source>
        <dbReference type="SAM" id="MobiDB-lite"/>
    </source>
</evidence>
<feature type="coiled-coil region" evidence="2">
    <location>
        <begin position="438"/>
        <end position="465"/>
    </location>
</feature>
<evidence type="ECO:0000256" key="2">
    <source>
        <dbReference type="SAM" id="Coils"/>
    </source>
</evidence>
<evidence type="ECO:0000313" key="5">
    <source>
        <dbReference type="Proteomes" id="UP000288405"/>
    </source>
</evidence>
<dbReference type="Gene3D" id="1.25.40.650">
    <property type="match status" value="1"/>
</dbReference>
<dbReference type="GO" id="GO:0009252">
    <property type="term" value="P:peptidoglycan biosynthetic process"/>
    <property type="evidence" value="ECO:0007669"/>
    <property type="project" value="TreeGrafter"/>
</dbReference>
<sequence length="632" mass="71083">MVGPSGPSEKSIVPKLSSRCIPVFALSLITLGLTGCSSPPEPSVPPSERATPPAAEQVTPLQDPRRLIAQAKEASRTHEQHEQLVTAATLYLDQGAYDHAAAVLSYVDARQLRPEFANLYRLQQARVYASLDEWARVLELTDNLERQFSQRQYRAEVLDLRFQAFYAKRDYLSATLMRIEQKRYDDQVTPPDIWDVLKRVSFSELQSRTIPSDENTRGWIQLATRLHQSTQQGTSAAQALASWQRSYPSHPAQPWVAERAEQTAYIATPQVIGVLLPLSGQFASQGQAVRNGILAAATSERREQLHFFDTTTTSMSDIHAQLLSLEVELVIGPLVREHIENFRALEPGPWQQLWLNQVDDPQQGDRVSAFFALDLTSEVQVAAQYLAQKGHRNVLLLGPDTSRGRQMSALFSDAWESEFGARSVRTGLYTSSSDMVDIVRASLRVDASQQRIEALERNLQQRMRNEELHHEFRSRQDIDAIYLLGDAQQARLLKPYVDVNLSAFGSRIPMYASSAIHQEQTSRGQNDLAGITFSDAPFLVNPERATTLRQTIQEVMPSASMSQQRLIAMGYDAMQLAVRLPLMSELPGYRYQGLTGTLRISDHIVVRELDWATFEGHSLSLEHTAHVEQVRR</sequence>
<dbReference type="PANTHER" id="PTHR38038:SF1">
    <property type="entry name" value="PENICILLIN-BINDING PROTEIN ACTIVATOR LPOA"/>
    <property type="match status" value="1"/>
</dbReference>
<evidence type="ECO:0000256" key="1">
    <source>
        <dbReference type="ARBA" id="ARBA00023136"/>
    </source>
</evidence>
<dbReference type="SUPFAM" id="SSF53822">
    <property type="entry name" value="Periplasmic binding protein-like I"/>
    <property type="match status" value="1"/>
</dbReference>
<dbReference type="InterPro" id="IPR028082">
    <property type="entry name" value="Peripla_BP_I"/>
</dbReference>
<dbReference type="GO" id="GO:0031241">
    <property type="term" value="C:periplasmic side of cell outer membrane"/>
    <property type="evidence" value="ECO:0007669"/>
    <property type="project" value="TreeGrafter"/>
</dbReference>
<dbReference type="EMBL" id="PIPM01000005">
    <property type="protein sequence ID" value="RUO33474.1"/>
    <property type="molecule type" value="Genomic_DNA"/>
</dbReference>
<evidence type="ECO:0008006" key="6">
    <source>
        <dbReference type="Google" id="ProtNLM"/>
    </source>
</evidence>
<keyword evidence="5" id="KW-1185">Reference proteome</keyword>
<keyword evidence="1" id="KW-0472">Membrane</keyword>
<dbReference type="Gene3D" id="3.40.50.2300">
    <property type="match status" value="2"/>
</dbReference>
<dbReference type="InterPro" id="IPR007443">
    <property type="entry name" value="LpoA"/>
</dbReference>
<gene>
    <name evidence="4" type="ORF">CWE11_06420</name>
</gene>
<organism evidence="4 5">
    <name type="scientific">Aliidiomarina sanyensis</name>
    <dbReference type="NCBI Taxonomy" id="1249555"/>
    <lineage>
        <taxon>Bacteria</taxon>
        <taxon>Pseudomonadati</taxon>
        <taxon>Pseudomonadota</taxon>
        <taxon>Gammaproteobacteria</taxon>
        <taxon>Alteromonadales</taxon>
        <taxon>Idiomarinaceae</taxon>
        <taxon>Aliidiomarina</taxon>
    </lineage>
</organism>
<comment type="caution">
    <text evidence="4">The sequence shown here is derived from an EMBL/GenBank/DDBJ whole genome shotgun (WGS) entry which is preliminary data.</text>
</comment>
<proteinExistence type="predicted"/>
<reference evidence="4 5" key="1">
    <citation type="journal article" date="2011" name="Front. Microbiol.">
        <title>Genomic signatures of strain selection and enhancement in Bacillus atrophaeus var. globigii, a historical biowarfare simulant.</title>
        <authorList>
            <person name="Gibbons H.S."/>
            <person name="Broomall S.M."/>
            <person name="McNew L.A."/>
            <person name="Daligault H."/>
            <person name="Chapman C."/>
            <person name="Bruce D."/>
            <person name="Karavis M."/>
            <person name="Krepps M."/>
            <person name="McGregor P.A."/>
            <person name="Hong C."/>
            <person name="Park K.H."/>
            <person name="Akmal A."/>
            <person name="Feldman A."/>
            <person name="Lin J.S."/>
            <person name="Chang W.E."/>
            <person name="Higgs B.W."/>
            <person name="Demirev P."/>
            <person name="Lindquist J."/>
            <person name="Liem A."/>
            <person name="Fochler E."/>
            <person name="Read T.D."/>
            <person name="Tapia R."/>
            <person name="Johnson S."/>
            <person name="Bishop-Lilly K.A."/>
            <person name="Detter C."/>
            <person name="Han C."/>
            <person name="Sozhamannan S."/>
            <person name="Rosenzweig C.N."/>
            <person name="Skowronski E.W."/>
        </authorList>
    </citation>
    <scope>NUCLEOTIDE SEQUENCE [LARGE SCALE GENOMIC DNA]</scope>
    <source>
        <strain evidence="4 5">GYP-17</strain>
    </source>
</reference>
<keyword evidence="2" id="KW-0175">Coiled coil</keyword>
<dbReference type="PANTHER" id="PTHR38038">
    <property type="entry name" value="PENICILLIN-BINDING PROTEIN ACTIVATOR LPOA"/>
    <property type="match status" value="1"/>
</dbReference>
<dbReference type="CDD" id="cd06339">
    <property type="entry name" value="PBP1_YraM_LppC_lipoprotein-like"/>
    <property type="match status" value="1"/>
</dbReference>
<dbReference type="AlphaFoldDB" id="A0A432WI45"/>
<dbReference type="Pfam" id="PF04348">
    <property type="entry name" value="LppC"/>
    <property type="match status" value="1"/>
</dbReference>
<dbReference type="Proteomes" id="UP000288405">
    <property type="component" value="Unassembled WGS sequence"/>
</dbReference>
<evidence type="ECO:0000313" key="4">
    <source>
        <dbReference type="EMBL" id="RUO33474.1"/>
    </source>
</evidence>
<name>A0A432WI45_9GAMM</name>